<dbReference type="KEGG" id="plyc:GXP70_13115"/>
<evidence type="ECO:0000256" key="8">
    <source>
        <dbReference type="ARBA" id="ARBA00022777"/>
    </source>
</evidence>
<dbReference type="PANTHER" id="PTHR43711">
    <property type="entry name" value="TWO-COMPONENT HISTIDINE KINASE"/>
    <property type="match status" value="1"/>
</dbReference>
<evidence type="ECO:0000256" key="2">
    <source>
        <dbReference type="ARBA" id="ARBA00004651"/>
    </source>
</evidence>
<dbReference type="PROSITE" id="PS50885">
    <property type="entry name" value="HAMP"/>
    <property type="match status" value="1"/>
</dbReference>
<accession>A0A6C0G635</accession>
<dbReference type="SMART" id="SM00388">
    <property type="entry name" value="HisKA"/>
    <property type="match status" value="1"/>
</dbReference>
<gene>
    <name evidence="16" type="ORF">GXP70_13115</name>
</gene>
<name>A0A6C0G635_9BACL</name>
<dbReference type="InterPro" id="IPR036890">
    <property type="entry name" value="HATPase_C_sf"/>
</dbReference>
<dbReference type="GO" id="GO:0005886">
    <property type="term" value="C:plasma membrane"/>
    <property type="evidence" value="ECO:0007669"/>
    <property type="project" value="UniProtKB-SubCell"/>
</dbReference>
<dbReference type="InterPro" id="IPR004358">
    <property type="entry name" value="Sig_transdc_His_kin-like_C"/>
</dbReference>
<dbReference type="Pfam" id="PF00512">
    <property type="entry name" value="HisKA"/>
    <property type="match status" value="1"/>
</dbReference>
<reference evidence="16 17" key="1">
    <citation type="submission" date="2020-01" db="EMBL/GenBank/DDBJ databases">
        <title>Paenibacillus sp. nov., isolated from tomato rhizosphere.</title>
        <authorList>
            <person name="Weon H.-Y."/>
            <person name="Lee S.A."/>
        </authorList>
    </citation>
    <scope>NUCLEOTIDE SEQUENCE [LARGE SCALE GENOMIC DNA]</scope>
    <source>
        <strain evidence="16 17">12200R-189</strain>
    </source>
</reference>
<evidence type="ECO:0000256" key="10">
    <source>
        <dbReference type="ARBA" id="ARBA00023012"/>
    </source>
</evidence>
<sequence>MEERNKPDPNKPPNDRPPENRPFGNMPLENEPFKNKAFKNRPVKNKPFKNRPLKNRPLQNKPFQRRSADDETLKAGRGRKRSKSPSKKPTPLMQTLKIIAGILMMNVLTYFCFSVAFTVIGVVNEKHGHAAVTEQLLRDGHSIAAAADGKTNAAGFVPMLVAFADSHNYTITYGKENSTSIFNASEADSSKQASQIKPEDWQRVMSGSEVKHVYRKYPFSQGTAVAGVPVTVGGERYGLFLEAKAPGLYQNFWHQVMIVFCGFLLMFILMLVIGRPWRERGGIYVYISAIRRMSKGDFTVMIDKAEQMPGHYGELATSINDMAAELSQLEQMRQAFISNVSHEIQSPLTSIRGFARALQQEGLDDQQRHHYAGIIEAESVRLSKLSDNLMKLTTLEADQQKLHPKPFRLDQQVRAMILACEPIWTEKNILMDVNLDERVLLNGDEELLSQVWMNLLTNSLKFTGEGGTVSVELKPAADGAVVCISDNGIGIAEEDLPHIFERFFKADKSRSRREKGSGSGLGLSIVKVIVDLHGGTVTASSKLGVGTTFTITLPNLPMKQEQ</sequence>
<dbReference type="SMART" id="SM00387">
    <property type="entry name" value="HATPase_c"/>
    <property type="match status" value="1"/>
</dbReference>
<keyword evidence="10" id="KW-0902">Two-component regulatory system</keyword>
<evidence type="ECO:0000256" key="13">
    <source>
        <dbReference type="SAM" id="Phobius"/>
    </source>
</evidence>
<dbReference type="PANTHER" id="PTHR43711:SF1">
    <property type="entry name" value="HISTIDINE KINASE 1"/>
    <property type="match status" value="1"/>
</dbReference>
<keyword evidence="13" id="KW-1133">Transmembrane helix</keyword>
<dbReference type="FunFam" id="1.10.287.130:FF:000001">
    <property type="entry name" value="Two-component sensor histidine kinase"/>
    <property type="match status" value="1"/>
</dbReference>
<evidence type="ECO:0000313" key="17">
    <source>
        <dbReference type="Proteomes" id="UP000476064"/>
    </source>
</evidence>
<evidence type="ECO:0000256" key="6">
    <source>
        <dbReference type="ARBA" id="ARBA00022679"/>
    </source>
</evidence>
<dbReference type="Gene3D" id="3.30.565.10">
    <property type="entry name" value="Histidine kinase-like ATPase, C-terminal domain"/>
    <property type="match status" value="1"/>
</dbReference>
<dbReference type="EMBL" id="CP048209">
    <property type="protein sequence ID" value="QHT60795.1"/>
    <property type="molecule type" value="Genomic_DNA"/>
</dbReference>
<keyword evidence="11 13" id="KW-0472">Membrane</keyword>
<keyword evidence="13" id="KW-0812">Transmembrane</keyword>
<dbReference type="CDD" id="cd00075">
    <property type="entry name" value="HATPase"/>
    <property type="match status" value="1"/>
</dbReference>
<dbReference type="GO" id="GO:0000155">
    <property type="term" value="F:phosphorelay sensor kinase activity"/>
    <property type="evidence" value="ECO:0007669"/>
    <property type="project" value="InterPro"/>
</dbReference>
<dbReference type="InterPro" id="IPR003594">
    <property type="entry name" value="HATPase_dom"/>
</dbReference>
<evidence type="ECO:0000256" key="5">
    <source>
        <dbReference type="ARBA" id="ARBA00022553"/>
    </source>
</evidence>
<dbReference type="InterPro" id="IPR003661">
    <property type="entry name" value="HisK_dim/P_dom"/>
</dbReference>
<protein>
    <recommendedName>
        <fullName evidence="3">histidine kinase</fullName>
        <ecNumber evidence="3">2.7.13.3</ecNumber>
    </recommendedName>
</protein>
<evidence type="ECO:0000256" key="4">
    <source>
        <dbReference type="ARBA" id="ARBA00022475"/>
    </source>
</evidence>
<dbReference type="RefSeq" id="WP_162357235.1">
    <property type="nucleotide sequence ID" value="NZ_CP048209.1"/>
</dbReference>
<feature type="compositionally biased region" description="Basic residues" evidence="12">
    <location>
        <begin position="76"/>
        <end position="86"/>
    </location>
</feature>
<evidence type="ECO:0000256" key="11">
    <source>
        <dbReference type="ARBA" id="ARBA00023136"/>
    </source>
</evidence>
<dbReference type="SUPFAM" id="SSF55874">
    <property type="entry name" value="ATPase domain of HSP90 chaperone/DNA topoisomerase II/histidine kinase"/>
    <property type="match status" value="1"/>
</dbReference>
<comment type="subcellular location">
    <subcellularLocation>
        <location evidence="2">Cell membrane</location>
        <topology evidence="2">Multi-pass membrane protein</topology>
    </subcellularLocation>
</comment>
<dbReference type="AlphaFoldDB" id="A0A6C0G635"/>
<dbReference type="FunFam" id="3.30.565.10:FF:000006">
    <property type="entry name" value="Sensor histidine kinase WalK"/>
    <property type="match status" value="1"/>
</dbReference>
<keyword evidence="5" id="KW-0597">Phosphoprotein</keyword>
<keyword evidence="7" id="KW-0547">Nucleotide-binding</keyword>
<evidence type="ECO:0000256" key="7">
    <source>
        <dbReference type="ARBA" id="ARBA00022741"/>
    </source>
</evidence>
<dbReference type="InterPro" id="IPR050736">
    <property type="entry name" value="Sensor_HK_Regulatory"/>
</dbReference>
<feature type="region of interest" description="Disordered" evidence="12">
    <location>
        <begin position="1"/>
        <end position="90"/>
    </location>
</feature>
<evidence type="ECO:0000256" key="3">
    <source>
        <dbReference type="ARBA" id="ARBA00012438"/>
    </source>
</evidence>
<feature type="domain" description="HAMP" evidence="15">
    <location>
        <begin position="289"/>
        <end position="331"/>
    </location>
</feature>
<dbReference type="PROSITE" id="PS50109">
    <property type="entry name" value="HIS_KIN"/>
    <property type="match status" value="1"/>
</dbReference>
<dbReference type="Proteomes" id="UP000476064">
    <property type="component" value="Chromosome"/>
</dbReference>
<dbReference type="PRINTS" id="PR00344">
    <property type="entry name" value="BCTRLSENSOR"/>
</dbReference>
<evidence type="ECO:0000256" key="12">
    <source>
        <dbReference type="SAM" id="MobiDB-lite"/>
    </source>
</evidence>
<feature type="transmembrane region" description="Helical" evidence="13">
    <location>
        <begin position="98"/>
        <end position="123"/>
    </location>
</feature>
<dbReference type="InterPro" id="IPR005467">
    <property type="entry name" value="His_kinase_dom"/>
</dbReference>
<feature type="transmembrane region" description="Helical" evidence="13">
    <location>
        <begin position="252"/>
        <end position="273"/>
    </location>
</feature>
<proteinExistence type="predicted"/>
<feature type="compositionally biased region" description="Basic residues" evidence="12">
    <location>
        <begin position="36"/>
        <end position="54"/>
    </location>
</feature>
<feature type="domain" description="Histidine kinase" evidence="14">
    <location>
        <begin position="339"/>
        <end position="557"/>
    </location>
</feature>
<keyword evidence="9" id="KW-0067">ATP-binding</keyword>
<dbReference type="SUPFAM" id="SSF47384">
    <property type="entry name" value="Homodimeric domain of signal transducing histidine kinase"/>
    <property type="match status" value="1"/>
</dbReference>
<dbReference type="InterPro" id="IPR036097">
    <property type="entry name" value="HisK_dim/P_sf"/>
</dbReference>
<keyword evidence="4" id="KW-1003">Cell membrane</keyword>
<keyword evidence="17" id="KW-1185">Reference proteome</keyword>
<comment type="catalytic activity">
    <reaction evidence="1">
        <text>ATP + protein L-histidine = ADP + protein N-phospho-L-histidine.</text>
        <dbReference type="EC" id="2.7.13.3"/>
    </reaction>
</comment>
<dbReference type="Gene3D" id="1.10.287.130">
    <property type="match status" value="1"/>
</dbReference>
<dbReference type="Pfam" id="PF02518">
    <property type="entry name" value="HATPase_c"/>
    <property type="match status" value="1"/>
</dbReference>
<keyword evidence="8" id="KW-0418">Kinase</keyword>
<evidence type="ECO:0000313" key="16">
    <source>
        <dbReference type="EMBL" id="QHT60795.1"/>
    </source>
</evidence>
<dbReference type="GO" id="GO:0005524">
    <property type="term" value="F:ATP binding"/>
    <property type="evidence" value="ECO:0007669"/>
    <property type="project" value="UniProtKB-KW"/>
</dbReference>
<keyword evidence="6" id="KW-0808">Transferase</keyword>
<evidence type="ECO:0000256" key="9">
    <source>
        <dbReference type="ARBA" id="ARBA00022840"/>
    </source>
</evidence>
<feature type="compositionally biased region" description="Basic and acidic residues" evidence="12">
    <location>
        <begin position="1"/>
        <end position="19"/>
    </location>
</feature>
<dbReference type="EC" id="2.7.13.3" evidence="3"/>
<evidence type="ECO:0000259" key="14">
    <source>
        <dbReference type="PROSITE" id="PS50109"/>
    </source>
</evidence>
<dbReference type="CDD" id="cd00082">
    <property type="entry name" value="HisKA"/>
    <property type="match status" value="1"/>
</dbReference>
<evidence type="ECO:0000256" key="1">
    <source>
        <dbReference type="ARBA" id="ARBA00000085"/>
    </source>
</evidence>
<organism evidence="16 17">
    <name type="scientific">Paenibacillus lycopersici</name>
    <dbReference type="NCBI Taxonomy" id="2704462"/>
    <lineage>
        <taxon>Bacteria</taxon>
        <taxon>Bacillati</taxon>
        <taxon>Bacillota</taxon>
        <taxon>Bacilli</taxon>
        <taxon>Bacillales</taxon>
        <taxon>Paenibacillaceae</taxon>
        <taxon>Paenibacillus</taxon>
    </lineage>
</organism>
<dbReference type="InterPro" id="IPR003660">
    <property type="entry name" value="HAMP_dom"/>
</dbReference>
<evidence type="ECO:0000259" key="15">
    <source>
        <dbReference type="PROSITE" id="PS50885"/>
    </source>
</evidence>